<organism evidence="1 2">
    <name type="scientific">Liparis tanakae</name>
    <name type="common">Tanaka's snailfish</name>
    <dbReference type="NCBI Taxonomy" id="230148"/>
    <lineage>
        <taxon>Eukaryota</taxon>
        <taxon>Metazoa</taxon>
        <taxon>Chordata</taxon>
        <taxon>Craniata</taxon>
        <taxon>Vertebrata</taxon>
        <taxon>Euteleostomi</taxon>
        <taxon>Actinopterygii</taxon>
        <taxon>Neopterygii</taxon>
        <taxon>Teleostei</taxon>
        <taxon>Neoteleostei</taxon>
        <taxon>Acanthomorphata</taxon>
        <taxon>Eupercaria</taxon>
        <taxon>Perciformes</taxon>
        <taxon>Cottioidei</taxon>
        <taxon>Cottales</taxon>
        <taxon>Liparidae</taxon>
        <taxon>Liparis</taxon>
    </lineage>
</organism>
<keyword evidence="2" id="KW-1185">Reference proteome</keyword>
<accession>A0A4Z2H8W9</accession>
<dbReference type="EMBL" id="SRLO01000298">
    <property type="protein sequence ID" value="TNN62269.1"/>
    <property type="molecule type" value="Genomic_DNA"/>
</dbReference>
<reference evidence="1 2" key="1">
    <citation type="submission" date="2019-03" db="EMBL/GenBank/DDBJ databases">
        <title>First draft genome of Liparis tanakae, snailfish: a comprehensive survey of snailfish specific genes.</title>
        <authorList>
            <person name="Kim W."/>
            <person name="Song I."/>
            <person name="Jeong J.-H."/>
            <person name="Kim D."/>
            <person name="Kim S."/>
            <person name="Ryu S."/>
            <person name="Song J.Y."/>
            <person name="Lee S.K."/>
        </authorList>
    </citation>
    <scope>NUCLEOTIDE SEQUENCE [LARGE SCALE GENOMIC DNA]</scope>
    <source>
        <tissue evidence="1">Muscle</tissue>
    </source>
</reference>
<evidence type="ECO:0000313" key="2">
    <source>
        <dbReference type="Proteomes" id="UP000314294"/>
    </source>
</evidence>
<dbReference type="AlphaFoldDB" id="A0A4Z2H8W9"/>
<comment type="caution">
    <text evidence="1">The sequence shown here is derived from an EMBL/GenBank/DDBJ whole genome shotgun (WGS) entry which is preliminary data.</text>
</comment>
<proteinExistence type="predicted"/>
<dbReference type="OrthoDB" id="10622425at2759"/>
<sequence>MSAGVSIVGHGGGDILERLTWLVLLKLFHSFIHSSRVEGSSRSRCLACTSGEVSLLHLQQDDRSEEHVVAGQTGAVQVTIASGDKGRQREDHTDGDQSYLWLKGVYYGDKVQNSQAHKVDVSQMTTLKKEKTVGKIILDHLSIEFTSDRSGIFTLSWEARLRRRDFFWALRSKAALWP</sequence>
<evidence type="ECO:0000313" key="1">
    <source>
        <dbReference type="EMBL" id="TNN62269.1"/>
    </source>
</evidence>
<dbReference type="Proteomes" id="UP000314294">
    <property type="component" value="Unassembled WGS sequence"/>
</dbReference>
<name>A0A4Z2H8W9_9TELE</name>
<protein>
    <submittedName>
        <fullName evidence="1">Uncharacterized protein</fullName>
    </submittedName>
</protein>
<gene>
    <name evidence="1" type="ORF">EYF80_027533</name>
</gene>